<dbReference type="KEGG" id="ftj:FTUN_7448"/>
<dbReference type="EMBL" id="CP053452">
    <property type="protein sequence ID" value="QJW99825.1"/>
    <property type="molecule type" value="Genomic_DNA"/>
</dbReference>
<dbReference type="PANTHER" id="PTHR42685">
    <property type="entry name" value="GERANYLGERANYL DIPHOSPHATE REDUCTASE"/>
    <property type="match status" value="1"/>
</dbReference>
<dbReference type="InterPro" id="IPR036188">
    <property type="entry name" value="FAD/NAD-bd_sf"/>
</dbReference>
<accession>A0A6M5Z0X7</accession>
<name>A0A6M5Z0X7_9BACT</name>
<feature type="region of interest" description="Disordered" evidence="1">
    <location>
        <begin position="1"/>
        <end position="23"/>
    </location>
</feature>
<proteinExistence type="predicted"/>
<dbReference type="PRINTS" id="PR00420">
    <property type="entry name" value="RNGMNOXGNASE"/>
</dbReference>
<dbReference type="Gene3D" id="3.50.50.60">
    <property type="entry name" value="FAD/NAD(P)-binding domain"/>
    <property type="match status" value="1"/>
</dbReference>
<protein>
    <recommendedName>
        <fullName evidence="2">FAD-binding domain-containing protein</fullName>
    </recommendedName>
</protein>
<dbReference type="InterPro" id="IPR050407">
    <property type="entry name" value="Geranylgeranyl_reductase"/>
</dbReference>
<keyword evidence="4" id="KW-1185">Reference proteome</keyword>
<dbReference type="PANTHER" id="PTHR42685:SF22">
    <property type="entry name" value="CONDITIONED MEDIUM FACTOR RECEPTOR 1"/>
    <property type="match status" value="1"/>
</dbReference>
<gene>
    <name evidence="3" type="ORF">FTUN_7448</name>
</gene>
<dbReference type="InterPro" id="IPR002938">
    <property type="entry name" value="FAD-bd"/>
</dbReference>
<dbReference type="Pfam" id="PF01494">
    <property type="entry name" value="FAD_binding_3"/>
    <property type="match status" value="1"/>
</dbReference>
<evidence type="ECO:0000313" key="3">
    <source>
        <dbReference type="EMBL" id="QJW99825.1"/>
    </source>
</evidence>
<evidence type="ECO:0000259" key="2">
    <source>
        <dbReference type="Pfam" id="PF01494"/>
    </source>
</evidence>
<reference evidence="4" key="1">
    <citation type="submission" date="2020-05" db="EMBL/GenBank/DDBJ databases">
        <title>Frigoriglobus tundricola gen. nov., sp. nov., a psychrotolerant cellulolytic planctomycete of the family Gemmataceae with two divergent copies of 16S rRNA gene.</title>
        <authorList>
            <person name="Kulichevskaya I.S."/>
            <person name="Ivanova A.A."/>
            <person name="Naumoff D.G."/>
            <person name="Beletsky A.V."/>
            <person name="Rijpstra W.I.C."/>
            <person name="Sinninghe Damste J.S."/>
            <person name="Mardanov A.V."/>
            <person name="Ravin N.V."/>
            <person name="Dedysh S.N."/>
        </authorList>
    </citation>
    <scope>NUCLEOTIDE SEQUENCE [LARGE SCALE GENOMIC DNA]</scope>
    <source>
        <strain evidence="4">PL17</strain>
    </source>
</reference>
<evidence type="ECO:0000256" key="1">
    <source>
        <dbReference type="SAM" id="MobiDB-lite"/>
    </source>
</evidence>
<dbReference type="SUPFAM" id="SSF51905">
    <property type="entry name" value="FAD/NAD(P)-binding domain"/>
    <property type="match status" value="1"/>
</dbReference>
<dbReference type="Proteomes" id="UP000503447">
    <property type="component" value="Chromosome"/>
</dbReference>
<organism evidence="3 4">
    <name type="scientific">Frigoriglobus tundricola</name>
    <dbReference type="NCBI Taxonomy" id="2774151"/>
    <lineage>
        <taxon>Bacteria</taxon>
        <taxon>Pseudomonadati</taxon>
        <taxon>Planctomycetota</taxon>
        <taxon>Planctomycetia</taxon>
        <taxon>Gemmatales</taxon>
        <taxon>Gemmataceae</taxon>
        <taxon>Frigoriglobus</taxon>
    </lineage>
</organism>
<evidence type="ECO:0000313" key="4">
    <source>
        <dbReference type="Proteomes" id="UP000503447"/>
    </source>
</evidence>
<sequence length="420" mass="43073">MSGRPNLPTPFPKREGGAGDASAVFSPSPLGGRVGEGGRFFDAVVIGAGPAGAVAARELARRGCSVLLVEKAQFPRSKVCGCCINGAAISTLKRLGLGGVLAAGVPLRNVRIGAGRHSARVSVPGGVSLSREVFDAALVDEAVRAGVEFRTGVVAKLDGNLSGTERRSSIDVLVRGSGTENGAGSGEDRVTARVAVLASGLTGGDAVPEAGSRIGAGATVPADTVPSFFETGTIFMATGHGGYVGFVRVEDGRLDVAAAFDVAFVKARGGLGPAAQTVLSEVGWPQVPGFVELAWRGTPALSRRPKIIAGERWFAVGDAAGYVEPFTGEGMAWAVMSAAALAPIAARGVQEWSTSLTGEWESTHRRLIGTRQRTCRIVSRVLRAPALTALVVRALSAVPALSRPVVRSLNRPALLLGARA</sequence>
<dbReference type="AlphaFoldDB" id="A0A6M5Z0X7"/>
<dbReference type="GO" id="GO:0071949">
    <property type="term" value="F:FAD binding"/>
    <property type="evidence" value="ECO:0007669"/>
    <property type="project" value="InterPro"/>
</dbReference>
<feature type="domain" description="FAD-binding" evidence="2">
    <location>
        <begin position="42"/>
        <end position="110"/>
    </location>
</feature>